<accession>A0A6S4PCI7</accession>
<sequence length="602" mass="62787">MGLTQITTGGVDDNINIDSNTLKVDGTNNRVGIGTSSPTTPLQVHSSTTASTIRITNPTSGATSSDGLIIQESGNDAYIWNKENSFISLGTNNAERLRIDSSGRLLVGTTTEGQSSADNLTVADSGHCGVTIRSGTTSEGAIYFSDGTSGDAEYRGQVHYDHDGDKMRFSTAASTRMLIDGSGNVSIGTTTAATNSQLTVRATSPQLSLYATPGNDSRLNMGDTDDHDIGLILYANSDNSMRFTTNATERMKIDSSGRLLAGTTSSSGNFRAVFQGNSGSNSAGGDVVLARGAATPANGQALGLLGFSDSTHTASGVIQCKRDGGTWSSSSKPTLMAFQLCLDGSTTPTERMRITNAGIVNIGNNGTRSLNVPSMSLANATDDDSYFVVNSAASVLSLNRQSNDGDLIRFFQAGSQEGKISVSGSTVSYNGGHLSRWSQTLTTAEHAGLLKGTVMTNLDEMCEWAHAAQDAVLYTEEDELPEGVSVGDVKTSAVDAYTEENEQLNKMAVSSVEGDPNVAGVMVDVDDEGDLNVAMTGDFVIRIAQGTTVARGDLLMSAGDGTAKPQDDDIVRSKTIAKVTSTTVSTTYADGSYCVPCVLMAC</sequence>
<name>A0A6S4PCI7_9CAUD</name>
<organism evidence="1 2">
    <name type="scientific">uncultured phage_MedDCM-OCT-S28-C3</name>
    <dbReference type="NCBI Taxonomy" id="2740802"/>
    <lineage>
        <taxon>Viruses</taxon>
        <taxon>Duplodnaviria</taxon>
        <taxon>Heunggongvirae</taxon>
        <taxon>Uroviricota</taxon>
        <taxon>Caudoviricetes</taxon>
        <taxon>Autographivirales</taxon>
        <taxon>Pedosvirus</taxon>
        <taxon>Pedosvirus S28C3</taxon>
    </lineage>
</organism>
<dbReference type="EMBL" id="AP013539">
    <property type="protein sequence ID" value="BAQ94027.1"/>
    <property type="molecule type" value="Genomic_DNA"/>
</dbReference>
<protein>
    <submittedName>
        <fullName evidence="1">Uncharacterized protein</fullName>
    </submittedName>
</protein>
<dbReference type="Proteomes" id="UP000505087">
    <property type="component" value="Segment"/>
</dbReference>
<proteinExistence type="predicted"/>
<reference evidence="1 2" key="1">
    <citation type="journal article" date="2013" name="PLoS Genet.">
        <title>Expanding the Marine Virosphere Using Metagenomics.</title>
        <authorList>
            <person name="Mizuno C.M."/>
            <person name="Rodriguez-Valera F."/>
            <person name="Kimes N.E."/>
            <person name="Ghai R."/>
        </authorList>
    </citation>
    <scope>NUCLEOTIDE SEQUENCE [LARGE SCALE GENOMIC DNA]</scope>
    <source>
        <strain evidence="1">UvMED-CGR-U-MedDCM-OCT-S28-C3</strain>
    </source>
</reference>
<dbReference type="RefSeq" id="YP_009778085.1">
    <property type="nucleotide sequence ID" value="NC_047710.1"/>
</dbReference>
<keyword evidence="2" id="KW-1185">Reference proteome</keyword>
<evidence type="ECO:0000313" key="2">
    <source>
        <dbReference type="Proteomes" id="UP000505087"/>
    </source>
</evidence>
<dbReference type="GeneID" id="55412153"/>
<evidence type="ECO:0000313" key="1">
    <source>
        <dbReference type="EMBL" id="BAQ94027.1"/>
    </source>
</evidence>
<dbReference type="KEGG" id="vg:55412153"/>